<dbReference type="InterPro" id="IPR002059">
    <property type="entry name" value="CSP_DNA-bd"/>
</dbReference>
<dbReference type="Pfam" id="PF00313">
    <property type="entry name" value="CSD"/>
    <property type="match status" value="1"/>
</dbReference>
<accession>A0ABM3X810</accession>
<dbReference type="SUPFAM" id="SSF53927">
    <property type="entry name" value="Cytidine deaminase-like"/>
    <property type="match status" value="1"/>
</dbReference>
<dbReference type="PROSITE" id="PS51857">
    <property type="entry name" value="CSD_2"/>
    <property type="match status" value="1"/>
</dbReference>
<dbReference type="PROSITE" id="PS00352">
    <property type="entry name" value="CSD_1"/>
    <property type="match status" value="1"/>
</dbReference>
<dbReference type="CDD" id="cd04458">
    <property type="entry name" value="CSP_CDS"/>
    <property type="match status" value="1"/>
</dbReference>
<gene>
    <name evidence="8" type="primary">LOC103110215</name>
</gene>
<organism evidence="7 8">
    <name type="scientific">Erinaceus europaeus</name>
    <name type="common">Western European hedgehog</name>
    <dbReference type="NCBI Taxonomy" id="9365"/>
    <lineage>
        <taxon>Eukaryota</taxon>
        <taxon>Metazoa</taxon>
        <taxon>Chordata</taxon>
        <taxon>Craniata</taxon>
        <taxon>Vertebrata</taxon>
        <taxon>Euteleostomi</taxon>
        <taxon>Mammalia</taxon>
        <taxon>Eutheria</taxon>
        <taxon>Laurasiatheria</taxon>
        <taxon>Eulipotyphla</taxon>
        <taxon>Erinaceidae</taxon>
        <taxon>Erinaceinae</taxon>
        <taxon>Erinaceus</taxon>
    </lineage>
</organism>
<proteinExistence type="predicted"/>
<dbReference type="Proteomes" id="UP001652624">
    <property type="component" value="Chromosome 4"/>
</dbReference>
<dbReference type="InterPro" id="IPR016192">
    <property type="entry name" value="APOBEC/CMP_deaminase_Zn-bd"/>
</dbReference>
<dbReference type="PROSITE" id="PS51747">
    <property type="entry name" value="CYT_DCMP_DEAMINASES_2"/>
    <property type="match status" value="1"/>
</dbReference>
<dbReference type="PROSITE" id="PS00903">
    <property type="entry name" value="CYT_DCMP_DEAMINASES_1"/>
    <property type="match status" value="1"/>
</dbReference>
<sequence>MMRLYQKTFYHYFKNLPYAYNRNYTYLCCQVAPVSGGSSVPWHTRIFRNKGFRDGTYQHAELQFLHWFPSILNGHEHYHVTWFISWSPCFFCAEQVVNFLLKYKNITLSIAMARLYHFMKPESRDGLRMLYQQGVKLKIMSFQDFRNCWEDFVYHQNKDFKPWKMLNRNHRHFDDELRKILRTSSDSSSAGSSPTLAAGTQGNEKVIARRILGTVKWFNVKNGYGFINRDDTLEDVFVHQTAITKNNPRKYLRSVGDGESVEFDVVIGKKGTKAVNVTGPGGVPVQGSKYAPDRYRYGCPHHRGPPRTYLQSRQHSQSQGRSTGRGRALMGQVQQPPPYPGQWFAPCYMLRPCGPRPQYPIPPARRALMTRADYQQGRPMRQSVYRGY</sequence>
<feature type="domain" description="CMP/dCMP-type deaminase" evidence="5">
    <location>
        <begin position="21"/>
        <end position="130"/>
    </location>
</feature>
<keyword evidence="2" id="KW-0479">Metal-binding</keyword>
<dbReference type="GeneID" id="103110215"/>
<feature type="domain" description="CSD" evidence="6">
    <location>
        <begin position="210"/>
        <end position="279"/>
    </location>
</feature>
<dbReference type="InterPro" id="IPR012340">
    <property type="entry name" value="NA-bd_OB-fold"/>
</dbReference>
<evidence type="ECO:0000256" key="4">
    <source>
        <dbReference type="SAM" id="MobiDB-lite"/>
    </source>
</evidence>
<dbReference type="InterPro" id="IPR016193">
    <property type="entry name" value="Cytidine_deaminase-like"/>
</dbReference>
<feature type="compositionally biased region" description="Low complexity" evidence="4">
    <location>
        <begin position="311"/>
        <end position="327"/>
    </location>
</feature>
<keyword evidence="7" id="KW-1185">Reference proteome</keyword>
<dbReference type="InterPro" id="IPR019844">
    <property type="entry name" value="CSD_CS"/>
</dbReference>
<dbReference type="SMART" id="SM00357">
    <property type="entry name" value="CSP"/>
    <property type="match status" value="1"/>
</dbReference>
<evidence type="ECO:0000313" key="7">
    <source>
        <dbReference type="Proteomes" id="UP001652624"/>
    </source>
</evidence>
<evidence type="ECO:0000256" key="1">
    <source>
        <dbReference type="ARBA" id="ARBA00001947"/>
    </source>
</evidence>
<protein>
    <submittedName>
        <fullName evidence="8">Y-box-binding protein 1-like</fullName>
    </submittedName>
</protein>
<reference evidence="8" key="1">
    <citation type="submission" date="2025-08" db="UniProtKB">
        <authorList>
            <consortium name="RefSeq"/>
        </authorList>
    </citation>
    <scope>IDENTIFICATION</scope>
</reference>
<evidence type="ECO:0000259" key="5">
    <source>
        <dbReference type="PROSITE" id="PS51747"/>
    </source>
</evidence>
<dbReference type="RefSeq" id="XP_060044966.1">
    <property type="nucleotide sequence ID" value="XM_060188983.1"/>
</dbReference>
<dbReference type="Gene3D" id="2.40.50.140">
    <property type="entry name" value="Nucleic acid-binding proteins"/>
    <property type="match status" value="1"/>
</dbReference>
<dbReference type="CDD" id="cd01283">
    <property type="entry name" value="cytidine_deaminase"/>
    <property type="match status" value="1"/>
</dbReference>
<evidence type="ECO:0000256" key="2">
    <source>
        <dbReference type="ARBA" id="ARBA00022723"/>
    </source>
</evidence>
<keyword evidence="3" id="KW-0862">Zinc</keyword>
<dbReference type="Pfam" id="PF18782">
    <property type="entry name" value="NAD2"/>
    <property type="match status" value="1"/>
</dbReference>
<evidence type="ECO:0000259" key="6">
    <source>
        <dbReference type="PROSITE" id="PS51857"/>
    </source>
</evidence>
<dbReference type="PRINTS" id="PR00050">
    <property type="entry name" value="COLDSHOCK"/>
</dbReference>
<evidence type="ECO:0000256" key="3">
    <source>
        <dbReference type="ARBA" id="ARBA00022833"/>
    </source>
</evidence>
<evidence type="ECO:0000313" key="8">
    <source>
        <dbReference type="RefSeq" id="XP_060044966.1"/>
    </source>
</evidence>
<dbReference type="InterPro" id="IPR002125">
    <property type="entry name" value="CMP_dCMP_dom"/>
</dbReference>
<dbReference type="InterPro" id="IPR011129">
    <property type="entry name" value="CSD"/>
</dbReference>
<dbReference type="PANTHER" id="PTHR11544">
    <property type="entry name" value="COLD SHOCK DOMAIN CONTAINING PROTEINS"/>
    <property type="match status" value="1"/>
</dbReference>
<comment type="cofactor">
    <cofactor evidence="1">
        <name>Zn(2+)</name>
        <dbReference type="ChEBI" id="CHEBI:29105"/>
    </cofactor>
</comment>
<feature type="region of interest" description="Disordered" evidence="4">
    <location>
        <begin position="303"/>
        <end position="327"/>
    </location>
</feature>
<name>A0ABM3X810_ERIEU</name>
<dbReference type="SUPFAM" id="SSF50249">
    <property type="entry name" value="Nucleic acid-binding proteins"/>
    <property type="match status" value="1"/>
</dbReference>
<dbReference type="InterPro" id="IPR050181">
    <property type="entry name" value="Cold_shock_domain"/>
</dbReference>
<dbReference type="Gene3D" id="3.40.140.10">
    <property type="entry name" value="Cytidine Deaminase, domain 2"/>
    <property type="match status" value="1"/>
</dbReference>